<accession>A0A1Y3NYR1</accession>
<name>A0A1Y3NYR1_9PSED</name>
<proteinExistence type="predicted"/>
<evidence type="ECO:0008006" key="4">
    <source>
        <dbReference type="Google" id="ProtNLM"/>
    </source>
</evidence>
<reference evidence="2 3" key="1">
    <citation type="journal article" date="2017" name="Syst. Appl. Microbiol.">
        <title>Pseudomonas caspiana sp. nov., a citrus pathogen in the Pseudomonas syringae phylogenetic group.</title>
        <authorList>
            <person name="Busquets A."/>
            <person name="Gomila M."/>
            <person name="Beiki F."/>
            <person name="Mulet M."/>
            <person name="Rahimian H."/>
            <person name="Garcia-Valdes E."/>
            <person name="Lalucat J."/>
        </authorList>
    </citation>
    <scope>NUCLEOTIDE SEQUENCE [LARGE SCALE GENOMIC DNA]</scope>
    <source>
        <strain evidence="2 3">FBF102</strain>
    </source>
</reference>
<evidence type="ECO:0000313" key="2">
    <source>
        <dbReference type="EMBL" id="OUM72730.1"/>
    </source>
</evidence>
<feature type="transmembrane region" description="Helical" evidence="1">
    <location>
        <begin position="179"/>
        <end position="206"/>
    </location>
</feature>
<feature type="transmembrane region" description="Helical" evidence="1">
    <location>
        <begin position="331"/>
        <end position="351"/>
    </location>
</feature>
<feature type="transmembrane region" description="Helical" evidence="1">
    <location>
        <begin position="218"/>
        <end position="239"/>
    </location>
</feature>
<evidence type="ECO:0000256" key="1">
    <source>
        <dbReference type="SAM" id="Phobius"/>
    </source>
</evidence>
<keyword evidence="1" id="KW-0472">Membrane</keyword>
<protein>
    <recommendedName>
        <fullName evidence="4">Glycosyltransferase RgtA/B/C/D-like domain-containing protein</fullName>
    </recommendedName>
</protein>
<keyword evidence="1" id="KW-0812">Transmembrane</keyword>
<dbReference type="AlphaFoldDB" id="A0A1Y3NYR1"/>
<dbReference type="RefSeq" id="WP_087269828.1">
    <property type="nucleotide sequence ID" value="NZ_JBJGBV010000018.1"/>
</dbReference>
<dbReference type="Proteomes" id="UP000195440">
    <property type="component" value="Unassembled WGS sequence"/>
</dbReference>
<feature type="transmembrane region" description="Helical" evidence="1">
    <location>
        <begin position="309"/>
        <end position="324"/>
    </location>
</feature>
<gene>
    <name evidence="2" type="ORF">AUC60_16645</name>
</gene>
<keyword evidence="1" id="KW-1133">Transmembrane helix</keyword>
<organism evidence="2 3">
    <name type="scientific">Pseudomonas caspiana</name>
    <dbReference type="NCBI Taxonomy" id="1451454"/>
    <lineage>
        <taxon>Bacteria</taxon>
        <taxon>Pseudomonadati</taxon>
        <taxon>Pseudomonadota</taxon>
        <taxon>Gammaproteobacteria</taxon>
        <taxon>Pseudomonadales</taxon>
        <taxon>Pseudomonadaceae</taxon>
        <taxon>Pseudomonas</taxon>
    </lineage>
</organism>
<comment type="caution">
    <text evidence="2">The sequence shown here is derived from an EMBL/GenBank/DDBJ whole genome shotgun (WGS) entry which is preliminary data.</text>
</comment>
<feature type="transmembrane region" description="Helical" evidence="1">
    <location>
        <begin position="285"/>
        <end position="303"/>
    </location>
</feature>
<evidence type="ECO:0000313" key="3">
    <source>
        <dbReference type="Proteomes" id="UP000195440"/>
    </source>
</evidence>
<dbReference type="OrthoDB" id="104925at2"/>
<feature type="transmembrane region" description="Helical" evidence="1">
    <location>
        <begin position="89"/>
        <end position="116"/>
    </location>
</feature>
<feature type="transmembrane region" description="Helical" evidence="1">
    <location>
        <begin position="20"/>
        <end position="38"/>
    </location>
</feature>
<feature type="transmembrane region" description="Helical" evidence="1">
    <location>
        <begin position="128"/>
        <end position="148"/>
    </location>
</feature>
<sequence length="504" mass="56025">MATTHIAEANSQTWLNDRHLTVILLVLPVMLMTLAILINNHGMFIYTLDDPYIHLALAKQMFSGHYGINPGEFSAPSSSILWPFLLAPFAVFGSGMVFAPFFLNVIFALLTIGPLIKLLDGLHPISKVFILGGFFLATNLYGLIFAGMEHTLQVYLVTLIACAVVKREFGQIAITPLTVYVALILLPLVRYEGLAVSLPVLAYLFWHGERRATVVSAALIGALVIAFSLFLSHLGLGYIPSSVQAKTGTGLAALFFNVTNQLDAYGWVLLAQLFVCVLFFDRKPLILMLLTVAALHTLFGRSGQGRYEAYWLTFVGVFVIYACVTRMSERYMTALFAMLPVAFAIPVYTTLRVPLSSAAIYNQQYSSAEIVRALGEPVAVNDLGLVALNGNQYILDLWGLGSIQALHYRKTRNDVDWMTTLMDEKHVHYAFVYNEWFPERPKNWIEVAEMRLTIPRASAAASSVFYYATDEESAKKLKAVMERFRDETPNGKFTLSFPVVAAAR</sequence>
<feature type="transmembrane region" description="Helical" evidence="1">
    <location>
        <begin position="264"/>
        <end position="280"/>
    </location>
</feature>
<keyword evidence="3" id="KW-1185">Reference proteome</keyword>
<dbReference type="EMBL" id="LOHF01000014">
    <property type="protein sequence ID" value="OUM72730.1"/>
    <property type="molecule type" value="Genomic_DNA"/>
</dbReference>